<comment type="caution">
    <text evidence="2">The sequence shown here is derived from an EMBL/GenBank/DDBJ whole genome shotgun (WGS) entry which is preliminary data.</text>
</comment>
<proteinExistence type="predicted"/>
<evidence type="ECO:0000313" key="3">
    <source>
        <dbReference type="Proteomes" id="UP000481153"/>
    </source>
</evidence>
<evidence type="ECO:0000256" key="1">
    <source>
        <dbReference type="SAM" id="Coils"/>
    </source>
</evidence>
<feature type="coiled-coil region" evidence="1">
    <location>
        <begin position="236"/>
        <end position="270"/>
    </location>
</feature>
<sequence length="339" mass="40053">MERTSQRWEQFYMTEAENLELRLELSDMKIEVAQLRLWKEQAIKLMASWGPKRTKLQQERRETLNLKKKLVHMEQQVMERVALSEMLAEMKVQDTLLMDKLSKTLREVDQMKQKFAHEVAAHLQTRQQLSCMEDCFEKHIEQMLLIRDRFDFLSQSQNFTSSEYKIARLEDESTAAFEERKLVAGMTRIAEKCLVWFEERLLHEMNTLEAHKNSLGASDKEKETITEEVTKAKIQLQGMAKRIESLECIISELRSENEAKEQLMQSVKADLEKQAHHVLDGKEVLKRMLRDVRQYLHLTHLEVKKKFGYVPDAIAHHQVWESISTSMKDFDHFLQGIKC</sequence>
<evidence type="ECO:0000313" key="2">
    <source>
        <dbReference type="EMBL" id="KAF0723969.1"/>
    </source>
</evidence>
<keyword evidence="3" id="KW-1185">Reference proteome</keyword>
<keyword evidence="1" id="KW-0175">Coiled coil</keyword>
<protein>
    <submittedName>
        <fullName evidence="2">Uncharacterized protein</fullName>
    </submittedName>
</protein>
<accession>A0A6G0WAR1</accession>
<organism evidence="2 3">
    <name type="scientific">Aphanomyces euteiches</name>
    <dbReference type="NCBI Taxonomy" id="100861"/>
    <lineage>
        <taxon>Eukaryota</taxon>
        <taxon>Sar</taxon>
        <taxon>Stramenopiles</taxon>
        <taxon>Oomycota</taxon>
        <taxon>Saprolegniomycetes</taxon>
        <taxon>Saprolegniales</taxon>
        <taxon>Verrucalvaceae</taxon>
        <taxon>Aphanomyces</taxon>
    </lineage>
</organism>
<dbReference type="Proteomes" id="UP000481153">
    <property type="component" value="Unassembled WGS sequence"/>
</dbReference>
<dbReference type="EMBL" id="VJMJ01000290">
    <property type="protein sequence ID" value="KAF0723969.1"/>
    <property type="molecule type" value="Genomic_DNA"/>
</dbReference>
<name>A0A6G0WAR1_9STRA</name>
<dbReference type="AlphaFoldDB" id="A0A6G0WAR1"/>
<reference evidence="2 3" key="1">
    <citation type="submission" date="2019-07" db="EMBL/GenBank/DDBJ databases">
        <title>Genomics analysis of Aphanomyces spp. identifies a new class of oomycete effector associated with host adaptation.</title>
        <authorList>
            <person name="Gaulin E."/>
        </authorList>
    </citation>
    <scope>NUCLEOTIDE SEQUENCE [LARGE SCALE GENOMIC DNA]</scope>
    <source>
        <strain evidence="2 3">ATCC 201684</strain>
    </source>
</reference>
<gene>
    <name evidence="2" type="ORF">Ae201684_017242</name>
</gene>